<dbReference type="InterPro" id="IPR057739">
    <property type="entry name" value="Glyco_hydro_29_N"/>
</dbReference>
<dbReference type="InterPro" id="IPR000933">
    <property type="entry name" value="Glyco_hydro_29"/>
</dbReference>
<dbReference type="SUPFAM" id="SSF51445">
    <property type="entry name" value="(Trans)glycosidases"/>
    <property type="match status" value="1"/>
</dbReference>
<keyword evidence="4" id="KW-0732">Signal</keyword>
<dbReference type="PIRSF" id="PIRSF001092">
    <property type="entry name" value="Alpha-L-fucosidase"/>
    <property type="match status" value="1"/>
</dbReference>
<proteinExistence type="inferred from homology"/>
<sequence length="431" mass="50113">MNASPLTKEDNLARFKHDRFGMFIHWGVYAMYATNEWCQYWSKLSDEEYQNMIQHFDPDMFEPKEWARIARECGMQYVVFTTKHHDGFCMWETEFTDYKITNTRIGRDVLREIVDAFRAEGLKVGLYYSISDWHHPDYIIDSSHSKRHLSPEEIRALNEGRTMARYAKYMRDQVRELLTNYGEIVEFWFDVSGQIDPVACESQAMLDMIRSLQPHILLNNRLSLPGSEDLLTPENYLRDADCVDAEGRSVTWEGCHNLSASWCYNRDEKSYSKSAFRCLEILITQTSLNGNSLMNIGPTARGYISSHERKILDVYAHWMKYHSRAIYGCGQAPKDIPPPPNDCRYTYHAGRNCLYLHFMRWPTQANVILHGLEGRIKYAQLLSDGSYIQTKTPPPGTNENMNPRFPPGSVSLQLMSEPEDVTIPVIEFFLN</sequence>
<dbReference type="Pfam" id="PF01120">
    <property type="entry name" value="Alpha_L_fucos"/>
    <property type="match status" value="1"/>
</dbReference>
<dbReference type="PRINTS" id="PR00741">
    <property type="entry name" value="GLHYDRLASE29"/>
</dbReference>
<dbReference type="InterPro" id="IPR016286">
    <property type="entry name" value="FUC_metazoa-typ"/>
</dbReference>
<reference evidence="8 9" key="1">
    <citation type="submission" date="2023-11" db="EMBL/GenBank/DDBJ databases">
        <title>Coraliomargarita sp. nov., isolated from marine algae.</title>
        <authorList>
            <person name="Lee J.K."/>
            <person name="Baek J.H."/>
            <person name="Kim J.M."/>
            <person name="Choi D.G."/>
            <person name="Jeon C.O."/>
        </authorList>
    </citation>
    <scope>NUCLEOTIDE SEQUENCE [LARGE SCALE GENOMIC DNA]</scope>
    <source>
        <strain evidence="8 9">J2-16</strain>
    </source>
</reference>
<keyword evidence="6" id="KW-0326">Glycosidase</keyword>
<evidence type="ECO:0000256" key="3">
    <source>
        <dbReference type="ARBA" id="ARBA00012662"/>
    </source>
</evidence>
<dbReference type="SMART" id="SM00812">
    <property type="entry name" value="Alpha_L_fucos"/>
    <property type="match status" value="1"/>
</dbReference>
<evidence type="ECO:0000256" key="2">
    <source>
        <dbReference type="ARBA" id="ARBA00007951"/>
    </source>
</evidence>
<evidence type="ECO:0000313" key="8">
    <source>
        <dbReference type="EMBL" id="WPJ95612.1"/>
    </source>
</evidence>
<protein>
    <recommendedName>
        <fullName evidence="3">alpha-L-fucosidase</fullName>
        <ecNumber evidence="3">3.2.1.51</ecNumber>
    </recommendedName>
</protein>
<keyword evidence="9" id="KW-1185">Reference proteome</keyword>
<feature type="domain" description="Glycoside hydrolase family 29 N-terminal" evidence="7">
    <location>
        <begin position="6"/>
        <end position="322"/>
    </location>
</feature>
<evidence type="ECO:0000259" key="7">
    <source>
        <dbReference type="Pfam" id="PF01120"/>
    </source>
</evidence>
<evidence type="ECO:0000256" key="4">
    <source>
        <dbReference type="ARBA" id="ARBA00022729"/>
    </source>
</evidence>
<dbReference type="Gene3D" id="3.20.20.80">
    <property type="entry name" value="Glycosidases"/>
    <property type="match status" value="1"/>
</dbReference>
<evidence type="ECO:0000256" key="1">
    <source>
        <dbReference type="ARBA" id="ARBA00004071"/>
    </source>
</evidence>
<organism evidence="8 9">
    <name type="scientific">Coraliomargarita algicola</name>
    <dbReference type="NCBI Taxonomy" id="3092156"/>
    <lineage>
        <taxon>Bacteria</taxon>
        <taxon>Pseudomonadati</taxon>
        <taxon>Verrucomicrobiota</taxon>
        <taxon>Opitutia</taxon>
        <taxon>Puniceicoccales</taxon>
        <taxon>Coraliomargaritaceae</taxon>
        <taxon>Coraliomargarita</taxon>
    </lineage>
</organism>
<evidence type="ECO:0000256" key="6">
    <source>
        <dbReference type="ARBA" id="ARBA00023295"/>
    </source>
</evidence>
<dbReference type="InterPro" id="IPR017853">
    <property type="entry name" value="GH"/>
</dbReference>
<dbReference type="Proteomes" id="UP001324993">
    <property type="component" value="Chromosome"/>
</dbReference>
<evidence type="ECO:0000256" key="5">
    <source>
        <dbReference type="ARBA" id="ARBA00022801"/>
    </source>
</evidence>
<comment type="similarity">
    <text evidence="2">Belongs to the glycosyl hydrolase 29 family.</text>
</comment>
<gene>
    <name evidence="8" type="ORF">SH580_19525</name>
</gene>
<accession>A0ABZ0RHS9</accession>
<dbReference type="PANTHER" id="PTHR10030">
    <property type="entry name" value="ALPHA-L-FUCOSIDASE"/>
    <property type="match status" value="1"/>
</dbReference>
<dbReference type="PANTHER" id="PTHR10030:SF37">
    <property type="entry name" value="ALPHA-L-FUCOSIDASE-RELATED"/>
    <property type="match status" value="1"/>
</dbReference>
<dbReference type="EMBL" id="CP138858">
    <property type="protein sequence ID" value="WPJ95612.1"/>
    <property type="molecule type" value="Genomic_DNA"/>
</dbReference>
<keyword evidence="5" id="KW-0378">Hydrolase</keyword>
<evidence type="ECO:0000313" key="9">
    <source>
        <dbReference type="Proteomes" id="UP001324993"/>
    </source>
</evidence>
<dbReference type="RefSeq" id="WP_319832491.1">
    <property type="nucleotide sequence ID" value="NZ_CP138858.1"/>
</dbReference>
<name>A0ABZ0RHS9_9BACT</name>
<comment type="function">
    <text evidence="1">Alpha-L-fucosidase is responsible for hydrolyzing the alpha-1,6-linked fucose joined to the reducing-end N-acetylglucosamine of the carbohydrate moieties of glycoproteins.</text>
</comment>
<dbReference type="EC" id="3.2.1.51" evidence="3"/>